<accession>A0ABY7XVN0</accession>
<evidence type="ECO:0000313" key="5">
    <source>
        <dbReference type="Proteomes" id="UP001216828"/>
    </source>
</evidence>
<evidence type="ECO:0000256" key="1">
    <source>
        <dbReference type="SAM" id="MobiDB-lite"/>
    </source>
</evidence>
<protein>
    <submittedName>
        <fullName evidence="4">Formylglycine-generating enzyme family protein</fullName>
    </submittedName>
</protein>
<sequence length="303" mass="32587">MSTLSPRTAALLAILLLTTSACAKAEDSPSEAKRGPGTATQQKVVSDLVPIKGGSFLMGDFGPVHNEDKLPYSGAMNDDVLRKITLDGFSIMAHKVSIEDFDAFTDATGRPRVGTSKIDSTLYRADPKAAAGVKWQDALDFCTWAGKGSGRKLTLPTEAQWEYAARSGGKMVLFATDTGTIEDGRNVASYSQYDDGSGSSLGKFPPNPAGLYDMTDHGYEWVQDWYEENYTGGDAKNPLGPKKGTQKVIRGNDSRGGDSLVFVAMTFARDHQPPNPPKLKNAHGSDIDANQNASHGFRCVNRD</sequence>
<feature type="domain" description="Sulfatase-modifying factor enzyme-like" evidence="3">
    <location>
        <begin position="46"/>
        <end position="257"/>
    </location>
</feature>
<evidence type="ECO:0000313" key="4">
    <source>
        <dbReference type="EMBL" id="WDM62148.1"/>
    </source>
</evidence>
<dbReference type="RefSeq" id="WP_080374934.1">
    <property type="nucleotide sequence ID" value="NZ_CP082270.1"/>
</dbReference>
<feature type="chain" id="PRO_5047234496" evidence="2">
    <location>
        <begin position="26"/>
        <end position="303"/>
    </location>
</feature>
<dbReference type="EMBL" id="CP082270">
    <property type="protein sequence ID" value="WDM62148.1"/>
    <property type="molecule type" value="Genomic_DNA"/>
</dbReference>
<proteinExistence type="predicted"/>
<feature type="region of interest" description="Disordered" evidence="1">
    <location>
        <begin position="270"/>
        <end position="303"/>
    </location>
</feature>
<dbReference type="Pfam" id="PF03781">
    <property type="entry name" value="FGE-sulfatase"/>
    <property type="match status" value="1"/>
</dbReference>
<dbReference type="PANTHER" id="PTHR23150:SF19">
    <property type="entry name" value="FORMYLGLYCINE-GENERATING ENZYME"/>
    <property type="match status" value="1"/>
</dbReference>
<name>A0ABY7XVN0_9GAMM</name>
<reference evidence="4 5" key="1">
    <citation type="submission" date="2021-08" db="EMBL/GenBank/DDBJ databases">
        <title>Stenotrophomonas forensis sp. nov., isolated from contaminated viral transport media.</title>
        <authorList>
            <person name="Nguyen S.V."/>
            <person name="Edwards D."/>
            <person name="Scott S."/>
            <person name="Doss J."/>
            <person name="Merid S."/>
            <person name="Zelaya E."/>
            <person name="Maza C."/>
            <person name="Mann M."/>
            <person name="Hamilton B."/>
            <person name="Blackwell R."/>
            <person name="Tran A."/>
            <person name="Hauser J."/>
        </authorList>
    </citation>
    <scope>NUCLEOTIDE SEQUENCE [LARGE SCALE GENOMIC DNA]</scope>
    <source>
        <strain evidence="4 5">DFS-20110405</strain>
    </source>
</reference>
<keyword evidence="2" id="KW-0732">Signal</keyword>
<dbReference type="InterPro" id="IPR005532">
    <property type="entry name" value="SUMF_dom"/>
</dbReference>
<evidence type="ECO:0000256" key="2">
    <source>
        <dbReference type="SAM" id="SignalP"/>
    </source>
</evidence>
<organism evidence="4 5">
    <name type="scientific">Stenotrophomonas forensis</name>
    <dbReference type="NCBI Taxonomy" id="2871169"/>
    <lineage>
        <taxon>Bacteria</taxon>
        <taxon>Pseudomonadati</taxon>
        <taxon>Pseudomonadota</taxon>
        <taxon>Gammaproteobacteria</taxon>
        <taxon>Lysobacterales</taxon>
        <taxon>Lysobacteraceae</taxon>
        <taxon>Stenotrophomonas</taxon>
        <taxon>Stenotrophomonas maltophilia group</taxon>
    </lineage>
</organism>
<keyword evidence="5" id="KW-1185">Reference proteome</keyword>
<dbReference type="SUPFAM" id="SSF56436">
    <property type="entry name" value="C-type lectin-like"/>
    <property type="match status" value="1"/>
</dbReference>
<dbReference type="PANTHER" id="PTHR23150">
    <property type="entry name" value="SULFATASE MODIFYING FACTOR 1, 2"/>
    <property type="match status" value="1"/>
</dbReference>
<dbReference type="Gene3D" id="3.90.1580.10">
    <property type="entry name" value="paralog of FGE (formylglycine-generating enzyme)"/>
    <property type="match status" value="1"/>
</dbReference>
<feature type="signal peptide" evidence="2">
    <location>
        <begin position="1"/>
        <end position="25"/>
    </location>
</feature>
<evidence type="ECO:0000259" key="3">
    <source>
        <dbReference type="Pfam" id="PF03781"/>
    </source>
</evidence>
<dbReference type="InterPro" id="IPR042095">
    <property type="entry name" value="SUMF_sf"/>
</dbReference>
<dbReference type="InterPro" id="IPR051043">
    <property type="entry name" value="Sulfatase_Mod_Factor_Kinase"/>
</dbReference>
<dbReference type="Proteomes" id="UP001216828">
    <property type="component" value="Chromosome"/>
</dbReference>
<gene>
    <name evidence="4" type="ORF">K5L94_13485</name>
</gene>
<dbReference type="InterPro" id="IPR016187">
    <property type="entry name" value="CTDL_fold"/>
</dbReference>
<dbReference type="PROSITE" id="PS51257">
    <property type="entry name" value="PROKAR_LIPOPROTEIN"/>
    <property type="match status" value="1"/>
</dbReference>